<proteinExistence type="predicted"/>
<reference evidence="8 9" key="1">
    <citation type="journal article" date="2022" name="Allergy">
        <title>Genome assembly and annotation of Periplaneta americana reveal a comprehensive cockroach allergen profile.</title>
        <authorList>
            <person name="Wang L."/>
            <person name="Xiong Q."/>
            <person name="Saelim N."/>
            <person name="Wang L."/>
            <person name="Nong W."/>
            <person name="Wan A.T."/>
            <person name="Shi M."/>
            <person name="Liu X."/>
            <person name="Cao Q."/>
            <person name="Hui J.H.L."/>
            <person name="Sookrung N."/>
            <person name="Leung T.F."/>
            <person name="Tungtrongchitr A."/>
            <person name="Tsui S.K.W."/>
        </authorList>
    </citation>
    <scope>NUCLEOTIDE SEQUENCE [LARGE SCALE GENOMIC DNA]</scope>
    <source>
        <strain evidence="8">PWHHKU_190912</strain>
    </source>
</reference>
<dbReference type="PROSITE" id="PS00028">
    <property type="entry name" value="ZINC_FINGER_C2H2_1"/>
    <property type="match status" value="3"/>
</dbReference>
<feature type="domain" description="C2H2-type" evidence="7">
    <location>
        <begin position="250"/>
        <end position="277"/>
    </location>
</feature>
<keyword evidence="1" id="KW-0479">Metal-binding</keyword>
<keyword evidence="4" id="KW-0862">Zinc</keyword>
<evidence type="ECO:0000313" key="8">
    <source>
        <dbReference type="EMBL" id="KAJ4435200.1"/>
    </source>
</evidence>
<evidence type="ECO:0000256" key="3">
    <source>
        <dbReference type="ARBA" id="ARBA00022771"/>
    </source>
</evidence>
<dbReference type="SUPFAM" id="SSF57667">
    <property type="entry name" value="beta-beta-alpha zinc fingers"/>
    <property type="match status" value="1"/>
</dbReference>
<keyword evidence="2" id="KW-0677">Repeat</keyword>
<feature type="region of interest" description="Disordered" evidence="6">
    <location>
        <begin position="86"/>
        <end position="117"/>
    </location>
</feature>
<evidence type="ECO:0000259" key="7">
    <source>
        <dbReference type="PROSITE" id="PS50157"/>
    </source>
</evidence>
<dbReference type="PANTHER" id="PTHR24379">
    <property type="entry name" value="KRAB AND ZINC FINGER DOMAIN-CONTAINING"/>
    <property type="match status" value="1"/>
</dbReference>
<dbReference type="InterPro" id="IPR013087">
    <property type="entry name" value="Znf_C2H2_type"/>
</dbReference>
<name>A0ABQ8SN81_PERAM</name>
<dbReference type="SUPFAM" id="SSF57716">
    <property type="entry name" value="Glucocorticoid receptor-like (DNA-binding domain)"/>
    <property type="match status" value="1"/>
</dbReference>
<evidence type="ECO:0000256" key="4">
    <source>
        <dbReference type="ARBA" id="ARBA00022833"/>
    </source>
</evidence>
<evidence type="ECO:0000256" key="5">
    <source>
        <dbReference type="PROSITE-ProRule" id="PRU00042"/>
    </source>
</evidence>
<gene>
    <name evidence="8" type="ORF">ANN_23776</name>
</gene>
<dbReference type="SMART" id="SM00355">
    <property type="entry name" value="ZnF_C2H2"/>
    <property type="match status" value="4"/>
</dbReference>
<evidence type="ECO:0000256" key="2">
    <source>
        <dbReference type="ARBA" id="ARBA00022737"/>
    </source>
</evidence>
<organism evidence="8 9">
    <name type="scientific">Periplaneta americana</name>
    <name type="common">American cockroach</name>
    <name type="synonym">Blatta americana</name>
    <dbReference type="NCBI Taxonomy" id="6978"/>
    <lineage>
        <taxon>Eukaryota</taxon>
        <taxon>Metazoa</taxon>
        <taxon>Ecdysozoa</taxon>
        <taxon>Arthropoda</taxon>
        <taxon>Hexapoda</taxon>
        <taxon>Insecta</taxon>
        <taxon>Pterygota</taxon>
        <taxon>Neoptera</taxon>
        <taxon>Polyneoptera</taxon>
        <taxon>Dictyoptera</taxon>
        <taxon>Blattodea</taxon>
        <taxon>Blattoidea</taxon>
        <taxon>Blattidae</taxon>
        <taxon>Blattinae</taxon>
        <taxon>Periplaneta</taxon>
    </lineage>
</organism>
<keyword evidence="3 5" id="KW-0863">Zinc-finger</keyword>
<dbReference type="EMBL" id="JAJSOF020000025">
    <property type="protein sequence ID" value="KAJ4435200.1"/>
    <property type="molecule type" value="Genomic_DNA"/>
</dbReference>
<dbReference type="PANTHER" id="PTHR24379:SF127">
    <property type="entry name" value="BLOODY FINGERS-RELATED"/>
    <property type="match status" value="1"/>
</dbReference>
<evidence type="ECO:0000256" key="6">
    <source>
        <dbReference type="SAM" id="MobiDB-lite"/>
    </source>
</evidence>
<evidence type="ECO:0000313" key="9">
    <source>
        <dbReference type="Proteomes" id="UP001148838"/>
    </source>
</evidence>
<dbReference type="PROSITE" id="PS50157">
    <property type="entry name" value="ZINC_FINGER_C2H2_2"/>
    <property type="match status" value="2"/>
</dbReference>
<keyword evidence="9" id="KW-1185">Reference proteome</keyword>
<sequence length="400" mass="46390">MNYWIMWYAQVTEDDLLPISVCTSCVKKLEVCHELVNNCLEADARLRTILGFDTVPNDEEQYGFSRNESPNSVDYSEKIEQLQDDELLETDIKKPEEKERQDTEKKHESIAKSNEIQLTDSKPEVKAGYKVILLKMKKSNTLSPDIQIEKALKFLKAGGKTYKVLNTNQKSLIFKNSEKDNVPDTELVKTQPPQAVDSDVKEDVTVKEESEELKSVWDDTKYECIYCDETVTGKHEFVLHQSSEHNNEVFSCEDCELVYELKEDFLEHVKSHQEEKTKLTVMRQYPSPAELAGNKRKLSSDLDVKAPKKIKISENGNSNENTNILKRNKSNGEEEQKFWKCKVWQCKWCGHMATTKQGWREHACERLQDLQCDACGEQFDMEDELIEHQCTHLKEEQEES</sequence>
<feature type="compositionally biased region" description="Basic and acidic residues" evidence="6">
    <location>
        <begin position="90"/>
        <end position="110"/>
    </location>
</feature>
<protein>
    <recommendedName>
        <fullName evidence="7">C2H2-type domain-containing protein</fullName>
    </recommendedName>
</protein>
<accession>A0ABQ8SN81</accession>
<dbReference type="InterPro" id="IPR036236">
    <property type="entry name" value="Znf_C2H2_sf"/>
</dbReference>
<dbReference type="Proteomes" id="UP001148838">
    <property type="component" value="Unassembled WGS sequence"/>
</dbReference>
<dbReference type="Gene3D" id="3.30.160.60">
    <property type="entry name" value="Classic Zinc Finger"/>
    <property type="match status" value="1"/>
</dbReference>
<evidence type="ECO:0000256" key="1">
    <source>
        <dbReference type="ARBA" id="ARBA00022723"/>
    </source>
</evidence>
<feature type="non-terminal residue" evidence="8">
    <location>
        <position position="400"/>
    </location>
</feature>
<comment type="caution">
    <text evidence="8">The sequence shown here is derived from an EMBL/GenBank/DDBJ whole genome shotgun (WGS) entry which is preliminary data.</text>
</comment>
<feature type="domain" description="C2H2-type" evidence="7">
    <location>
        <begin position="370"/>
        <end position="397"/>
    </location>
</feature>